<dbReference type="PROSITE" id="PS51318">
    <property type="entry name" value="TAT"/>
    <property type="match status" value="1"/>
</dbReference>
<proteinExistence type="predicted"/>
<dbReference type="InterPro" id="IPR006311">
    <property type="entry name" value="TAT_signal"/>
</dbReference>
<reference evidence="1 2" key="2">
    <citation type="submission" date="2019-08" db="EMBL/GenBank/DDBJ databases">
        <title>Amycolatopsis acidicola sp. nov., isolated from peat swamp forest soil.</title>
        <authorList>
            <person name="Srisuk N."/>
        </authorList>
    </citation>
    <scope>NUCLEOTIDE SEQUENCE [LARGE SCALE GENOMIC DNA]</scope>
    <source>
        <strain evidence="1 2">TBRC 6029</strain>
    </source>
</reference>
<comment type="caution">
    <text evidence="1">The sequence shown here is derived from an EMBL/GenBank/DDBJ whole genome shotgun (WGS) entry which is preliminary data.</text>
</comment>
<gene>
    <name evidence="1" type="ORF">FNH05_16550</name>
</gene>
<sequence>MTEISRRRLVGSVPGVAAAAVASGLLPVGMRQAAADPGPQGHGPKAVDRSFTKVRYYWESFEDGERTTPPPGWSVNQENMEDFDPDWRGWSFPGYAEFINFGGARYGFARCCNSRIAVIDSARRGQPDGNAPFSAALTSPAISVPSGQTLELGFDSHYVQAPDPQHAVVTAQFDRGGAQTLLTYSTKVADANAGGNVVSKREILTFTVPAGARTVRFTWAYQQQVKKGYWLGDEYFWAIDNVEVTSVLPAPGRPVAILDIFSDVQGTDGNNRMQNLTLPFLSSLPDPAQALVINGDIVRNGTISEYETFNAAFAAGGGHPGDTLWNAGNHEYGAMDLPNGIDEAALLGRFLHYAGRTTPQLEYLLNGKIPLLLLSDEHVYQGVNHQPDGRRLVRLFSARQLAWLEQRLDYWRARNTPVLFFMHQPLSFTVSGTYLRNYCGEMDRESGYALRRLLAANPNVVMFTSHTHWGLHLDDWAAVDHGLLPVDDPRAREVNARGIPMFNTGAHCNEYTGAGNINGDVESDSVEHIPSGLRVYVHTDRIRVEAWNFGTKVKYHTVEVPVPAAYAAGHDTH</sequence>
<dbReference type="InterPro" id="IPR029052">
    <property type="entry name" value="Metallo-depent_PP-like"/>
</dbReference>
<dbReference type="Gene3D" id="2.60.120.200">
    <property type="match status" value="1"/>
</dbReference>
<dbReference type="SUPFAM" id="SSF56300">
    <property type="entry name" value="Metallo-dependent phosphatases"/>
    <property type="match status" value="1"/>
</dbReference>
<protein>
    <recommendedName>
        <fullName evidence="3">Metallophosphoesterase</fullName>
    </recommendedName>
</protein>
<evidence type="ECO:0008006" key="3">
    <source>
        <dbReference type="Google" id="ProtNLM"/>
    </source>
</evidence>
<evidence type="ECO:0000313" key="2">
    <source>
        <dbReference type="Proteomes" id="UP000320011"/>
    </source>
</evidence>
<dbReference type="AlphaFoldDB" id="A0A558CM65"/>
<evidence type="ECO:0000313" key="1">
    <source>
        <dbReference type="EMBL" id="TVT49881.1"/>
    </source>
</evidence>
<dbReference type="OrthoDB" id="9812856at2"/>
<dbReference type="Proteomes" id="UP000320011">
    <property type="component" value="Unassembled WGS sequence"/>
</dbReference>
<keyword evidence="2" id="KW-1185">Reference proteome</keyword>
<dbReference type="EMBL" id="VJWX01000148">
    <property type="protein sequence ID" value="TVT49881.1"/>
    <property type="molecule type" value="Genomic_DNA"/>
</dbReference>
<organism evidence="1 2">
    <name type="scientific">Amycolatopsis rhizosphaerae</name>
    <dbReference type="NCBI Taxonomy" id="2053003"/>
    <lineage>
        <taxon>Bacteria</taxon>
        <taxon>Bacillati</taxon>
        <taxon>Actinomycetota</taxon>
        <taxon>Actinomycetes</taxon>
        <taxon>Pseudonocardiales</taxon>
        <taxon>Pseudonocardiaceae</taxon>
        <taxon>Amycolatopsis</taxon>
    </lineage>
</organism>
<accession>A0A558CM65</accession>
<reference evidence="1 2" key="1">
    <citation type="submission" date="2019-07" db="EMBL/GenBank/DDBJ databases">
        <authorList>
            <person name="Duangmal K."/>
            <person name="Teo W.F.A."/>
        </authorList>
    </citation>
    <scope>NUCLEOTIDE SEQUENCE [LARGE SCALE GENOMIC DNA]</scope>
    <source>
        <strain evidence="1 2">TBRC 6029</strain>
    </source>
</reference>
<dbReference type="RefSeq" id="WP_144589171.1">
    <property type="nucleotide sequence ID" value="NZ_VJWX01000148.1"/>
</dbReference>
<name>A0A558CM65_9PSEU</name>
<dbReference type="Gene3D" id="3.60.21.10">
    <property type="match status" value="1"/>
</dbReference>